<accession>A0A816UL74</accession>
<proteinExistence type="predicted"/>
<name>A0A816UL74_BRANA</name>
<evidence type="ECO:0000256" key="1">
    <source>
        <dbReference type="SAM" id="MobiDB-lite"/>
    </source>
</evidence>
<evidence type="ECO:0000313" key="2">
    <source>
        <dbReference type="EMBL" id="CAF2109698.1"/>
    </source>
</evidence>
<dbReference type="EMBL" id="HG994372">
    <property type="protein sequence ID" value="CAF2109698.1"/>
    <property type="molecule type" value="Genomic_DNA"/>
</dbReference>
<organism evidence="2">
    <name type="scientific">Brassica napus</name>
    <name type="common">Rape</name>
    <dbReference type="NCBI Taxonomy" id="3708"/>
    <lineage>
        <taxon>Eukaryota</taxon>
        <taxon>Viridiplantae</taxon>
        <taxon>Streptophyta</taxon>
        <taxon>Embryophyta</taxon>
        <taxon>Tracheophyta</taxon>
        <taxon>Spermatophyta</taxon>
        <taxon>Magnoliopsida</taxon>
        <taxon>eudicotyledons</taxon>
        <taxon>Gunneridae</taxon>
        <taxon>Pentapetalae</taxon>
        <taxon>rosids</taxon>
        <taxon>malvids</taxon>
        <taxon>Brassicales</taxon>
        <taxon>Brassicaceae</taxon>
        <taxon>Brassiceae</taxon>
        <taxon>Brassica</taxon>
    </lineage>
</organism>
<feature type="non-terminal residue" evidence="2">
    <location>
        <position position="85"/>
    </location>
</feature>
<dbReference type="Proteomes" id="UP001295469">
    <property type="component" value="Chromosome C08"/>
</dbReference>
<gene>
    <name evidence="2" type="ORF">DARMORV10_C08P20250.1</name>
</gene>
<feature type="region of interest" description="Disordered" evidence="1">
    <location>
        <begin position="50"/>
        <end position="85"/>
    </location>
</feature>
<reference evidence="2" key="1">
    <citation type="submission" date="2021-01" db="EMBL/GenBank/DDBJ databases">
        <authorList>
            <consortium name="Genoscope - CEA"/>
            <person name="William W."/>
        </authorList>
    </citation>
    <scope>NUCLEOTIDE SEQUENCE</scope>
</reference>
<dbReference type="AlphaFoldDB" id="A0A816UL74"/>
<protein>
    <submittedName>
        <fullName evidence="2">(rape) hypothetical protein</fullName>
    </submittedName>
</protein>
<sequence>MHQPPLETHQPERYRPMTSTVPEIEEVIDSERTTLLNGLSSLEPVRRRVSGKSPAIGGSRRICRQPSFGRDVGHAKSSCLPSARP</sequence>